<comment type="caution">
    <text evidence="3">The sequence shown here is derived from an EMBL/GenBank/DDBJ whole genome shotgun (WGS) entry which is preliminary data.</text>
</comment>
<gene>
    <name evidence="3" type="ORF">SAMN05444412_101203</name>
</gene>
<proteinExistence type="predicted"/>
<sequence length="80" mass="8658">MKKTLSIIILAISGIFLAFQCEDQQPKEIVNCIDPAKINTEAVCYMLFDPVCGCDGKTYSNDCLATNSGVTSFVKGACEK</sequence>
<dbReference type="Proteomes" id="UP000199663">
    <property type="component" value="Unassembled WGS sequence"/>
</dbReference>
<keyword evidence="4" id="KW-1185">Reference proteome</keyword>
<dbReference type="InterPro" id="IPR036058">
    <property type="entry name" value="Kazal_dom_sf"/>
</dbReference>
<keyword evidence="3" id="KW-0722">Serine protease inhibitor</keyword>
<keyword evidence="3" id="KW-0646">Protease inhibitor</keyword>
<keyword evidence="1" id="KW-0732">Signal</keyword>
<dbReference type="EMBL" id="FNQC01000001">
    <property type="protein sequence ID" value="SDY45512.1"/>
    <property type="molecule type" value="Genomic_DNA"/>
</dbReference>
<reference evidence="3 4" key="1">
    <citation type="submission" date="2016-10" db="EMBL/GenBank/DDBJ databases">
        <authorList>
            <person name="Varghese N."/>
            <person name="Submissions S."/>
        </authorList>
    </citation>
    <scope>NUCLEOTIDE SEQUENCE [LARGE SCALE GENOMIC DNA]</scope>
    <source>
        <strain evidence="3 4">DSM 17997</strain>
    </source>
</reference>
<dbReference type="RefSeq" id="WP_019596003.1">
    <property type="nucleotide sequence ID" value="NZ_FNQC01000001.1"/>
</dbReference>
<protein>
    <submittedName>
        <fullName evidence="3">Kazal-type serine protease inhibitor domain-containing protein</fullName>
    </submittedName>
</protein>
<dbReference type="Gene3D" id="3.30.60.30">
    <property type="match status" value="1"/>
</dbReference>
<name>A0A1H3K002_9BACT</name>
<feature type="signal peptide" evidence="1">
    <location>
        <begin position="1"/>
        <end position="18"/>
    </location>
</feature>
<evidence type="ECO:0000313" key="4">
    <source>
        <dbReference type="Proteomes" id="UP000199663"/>
    </source>
</evidence>
<accession>A0A1H3K002</accession>
<evidence type="ECO:0000259" key="2">
    <source>
        <dbReference type="PROSITE" id="PS51465"/>
    </source>
</evidence>
<dbReference type="InterPro" id="IPR002350">
    <property type="entry name" value="Kazal_dom"/>
</dbReference>
<evidence type="ECO:0000313" key="3">
    <source>
        <dbReference type="EMBL" id="SDY45512.1"/>
    </source>
</evidence>
<dbReference type="SUPFAM" id="SSF100895">
    <property type="entry name" value="Kazal-type serine protease inhibitors"/>
    <property type="match status" value="1"/>
</dbReference>
<dbReference type="GO" id="GO:0004867">
    <property type="term" value="F:serine-type endopeptidase inhibitor activity"/>
    <property type="evidence" value="ECO:0007669"/>
    <property type="project" value="UniProtKB-KW"/>
</dbReference>
<dbReference type="PROSITE" id="PS51465">
    <property type="entry name" value="KAZAL_2"/>
    <property type="match status" value="1"/>
</dbReference>
<evidence type="ECO:0000256" key="1">
    <source>
        <dbReference type="SAM" id="SignalP"/>
    </source>
</evidence>
<dbReference type="Pfam" id="PF00050">
    <property type="entry name" value="Kazal_1"/>
    <property type="match status" value="1"/>
</dbReference>
<feature type="chain" id="PRO_5046411189" evidence="1">
    <location>
        <begin position="19"/>
        <end position="80"/>
    </location>
</feature>
<feature type="domain" description="Kazal-like" evidence="2">
    <location>
        <begin position="26"/>
        <end position="80"/>
    </location>
</feature>
<organism evidence="3 4">
    <name type="scientific">Rhodonellum ikkaensis</name>
    <dbReference type="NCBI Taxonomy" id="336829"/>
    <lineage>
        <taxon>Bacteria</taxon>
        <taxon>Pseudomonadati</taxon>
        <taxon>Bacteroidota</taxon>
        <taxon>Cytophagia</taxon>
        <taxon>Cytophagales</taxon>
        <taxon>Cytophagaceae</taxon>
        <taxon>Rhodonellum</taxon>
    </lineage>
</organism>